<feature type="non-terminal residue" evidence="1">
    <location>
        <position position="1"/>
    </location>
</feature>
<evidence type="ECO:0000313" key="1">
    <source>
        <dbReference type="EMBL" id="RNA15116.1"/>
    </source>
</evidence>
<dbReference type="AlphaFoldDB" id="A0A3M7QUU3"/>
<reference evidence="1 2" key="1">
    <citation type="journal article" date="2018" name="Sci. Rep.">
        <title>Genomic signatures of local adaptation to the degree of environmental predictability in rotifers.</title>
        <authorList>
            <person name="Franch-Gras L."/>
            <person name="Hahn C."/>
            <person name="Garcia-Roger E.M."/>
            <person name="Carmona M.J."/>
            <person name="Serra M."/>
            <person name="Gomez A."/>
        </authorList>
    </citation>
    <scope>NUCLEOTIDE SEQUENCE [LARGE SCALE GENOMIC DNA]</scope>
    <source>
        <strain evidence="1">HYR1</strain>
    </source>
</reference>
<organism evidence="1 2">
    <name type="scientific">Brachionus plicatilis</name>
    <name type="common">Marine rotifer</name>
    <name type="synonym">Brachionus muelleri</name>
    <dbReference type="NCBI Taxonomy" id="10195"/>
    <lineage>
        <taxon>Eukaryota</taxon>
        <taxon>Metazoa</taxon>
        <taxon>Spiralia</taxon>
        <taxon>Gnathifera</taxon>
        <taxon>Rotifera</taxon>
        <taxon>Eurotatoria</taxon>
        <taxon>Monogononta</taxon>
        <taxon>Pseudotrocha</taxon>
        <taxon>Ploima</taxon>
        <taxon>Brachionidae</taxon>
        <taxon>Brachionus</taxon>
    </lineage>
</organism>
<gene>
    <name evidence="1" type="ORF">BpHYR1_048945</name>
</gene>
<keyword evidence="2" id="KW-1185">Reference proteome</keyword>
<proteinExistence type="predicted"/>
<protein>
    <submittedName>
        <fullName evidence="1">Uncharacterized protein</fullName>
    </submittedName>
</protein>
<sequence>VFLSGSTNFSPQKSPLKIQIVDQQIYSKIFCFFQQSRRADGTRPTSARFEPIRPLLPFGFLTE</sequence>
<name>A0A3M7QUU3_BRAPC</name>
<evidence type="ECO:0000313" key="2">
    <source>
        <dbReference type="Proteomes" id="UP000276133"/>
    </source>
</evidence>
<dbReference type="Proteomes" id="UP000276133">
    <property type="component" value="Unassembled WGS sequence"/>
</dbReference>
<accession>A0A3M7QUU3</accession>
<dbReference type="EMBL" id="REGN01005043">
    <property type="protein sequence ID" value="RNA15116.1"/>
    <property type="molecule type" value="Genomic_DNA"/>
</dbReference>
<comment type="caution">
    <text evidence="1">The sequence shown here is derived from an EMBL/GenBank/DDBJ whole genome shotgun (WGS) entry which is preliminary data.</text>
</comment>